<keyword evidence="4" id="KW-0378">Hydrolase</keyword>
<keyword evidence="9" id="KW-1185">Reference proteome</keyword>
<comment type="similarity">
    <text evidence="6">Belongs to the Vsr family.</text>
</comment>
<comment type="caution">
    <text evidence="8">The sequence shown here is derived from an EMBL/GenBank/DDBJ whole genome shotgun (WGS) entry which is preliminary data.</text>
</comment>
<dbReference type="CDD" id="cd00221">
    <property type="entry name" value="Vsr"/>
    <property type="match status" value="1"/>
</dbReference>
<keyword evidence="2" id="KW-0255">Endonuclease</keyword>
<evidence type="ECO:0000256" key="5">
    <source>
        <dbReference type="ARBA" id="ARBA00023204"/>
    </source>
</evidence>
<organism evidence="8 9">
    <name type="scientific">Kitasatospora putterlickiae</name>
    <dbReference type="NCBI Taxonomy" id="221725"/>
    <lineage>
        <taxon>Bacteria</taxon>
        <taxon>Bacillati</taxon>
        <taxon>Actinomycetota</taxon>
        <taxon>Actinomycetes</taxon>
        <taxon>Kitasatosporales</taxon>
        <taxon>Streptomycetaceae</taxon>
        <taxon>Kitasatospora</taxon>
    </lineage>
</organism>
<evidence type="ECO:0000256" key="6">
    <source>
        <dbReference type="ARBA" id="ARBA00029466"/>
    </source>
</evidence>
<accession>A0ABN1Y4R7</accession>
<dbReference type="InterPro" id="IPR011335">
    <property type="entry name" value="Restrct_endonuc-II-like"/>
</dbReference>
<evidence type="ECO:0000313" key="9">
    <source>
        <dbReference type="Proteomes" id="UP001499863"/>
    </source>
</evidence>
<evidence type="ECO:0000256" key="3">
    <source>
        <dbReference type="ARBA" id="ARBA00022763"/>
    </source>
</evidence>
<feature type="region of interest" description="Disordered" evidence="7">
    <location>
        <begin position="1"/>
        <end position="44"/>
    </location>
</feature>
<keyword evidence="5" id="KW-0234">DNA repair</keyword>
<feature type="compositionally biased region" description="Polar residues" evidence="7">
    <location>
        <begin position="109"/>
        <end position="126"/>
    </location>
</feature>
<evidence type="ECO:0000256" key="7">
    <source>
        <dbReference type="SAM" id="MobiDB-lite"/>
    </source>
</evidence>
<sequence length="257" mass="27868">MGVGKPDAGAKAAGTPSRAERSREQDRAAGGHRARFVDTGPGGLKPAGVVLVTSSATGTTRARLRWSSDGRTHQVPLGVVDRRTRAANLREGWRLAREAGLLTEAPDVSDSSWASSAGTRRSMQSNKGKDTGPELRLRSLLHASGLRYRVSARPLPDLRRTADLVFPKDRIAVFVDGCFWHSCPEHGTSPASHSEFWARKLNRTRERDLETNRALKAAGWTVVRVWEHTPGEDAAKVVKEALATKRGQAADLPEGQG</sequence>
<evidence type="ECO:0000313" key="8">
    <source>
        <dbReference type="EMBL" id="GAA1397942.1"/>
    </source>
</evidence>
<proteinExistence type="inferred from homology"/>
<keyword evidence="1" id="KW-0540">Nuclease</keyword>
<dbReference type="Proteomes" id="UP001499863">
    <property type="component" value="Unassembled WGS sequence"/>
</dbReference>
<dbReference type="Pfam" id="PF03852">
    <property type="entry name" value="Vsr"/>
    <property type="match status" value="1"/>
</dbReference>
<dbReference type="NCBIfam" id="TIGR00632">
    <property type="entry name" value="vsr"/>
    <property type="match status" value="1"/>
</dbReference>
<evidence type="ECO:0008006" key="10">
    <source>
        <dbReference type="Google" id="ProtNLM"/>
    </source>
</evidence>
<gene>
    <name evidence="8" type="ORF">GCM10009639_35900</name>
</gene>
<feature type="region of interest" description="Disordered" evidence="7">
    <location>
        <begin position="106"/>
        <end position="135"/>
    </location>
</feature>
<name>A0ABN1Y4R7_9ACTN</name>
<protein>
    <recommendedName>
        <fullName evidence="10">Very short patch repair endonuclease</fullName>
    </recommendedName>
</protein>
<dbReference type="InterPro" id="IPR004603">
    <property type="entry name" value="DNA_mismatch_endonuc_vsr"/>
</dbReference>
<dbReference type="RefSeq" id="WP_344337103.1">
    <property type="nucleotide sequence ID" value="NZ_BAAAKJ010000196.1"/>
</dbReference>
<dbReference type="EMBL" id="BAAAKJ010000196">
    <property type="protein sequence ID" value="GAA1397942.1"/>
    <property type="molecule type" value="Genomic_DNA"/>
</dbReference>
<evidence type="ECO:0000256" key="2">
    <source>
        <dbReference type="ARBA" id="ARBA00022759"/>
    </source>
</evidence>
<dbReference type="Gene3D" id="3.40.960.10">
    <property type="entry name" value="VSR Endonuclease"/>
    <property type="match status" value="1"/>
</dbReference>
<evidence type="ECO:0000256" key="4">
    <source>
        <dbReference type="ARBA" id="ARBA00022801"/>
    </source>
</evidence>
<feature type="compositionally biased region" description="Basic and acidic residues" evidence="7">
    <location>
        <begin position="18"/>
        <end position="29"/>
    </location>
</feature>
<dbReference type="SUPFAM" id="SSF52980">
    <property type="entry name" value="Restriction endonuclease-like"/>
    <property type="match status" value="1"/>
</dbReference>
<reference evidence="8 9" key="1">
    <citation type="journal article" date="2019" name="Int. J. Syst. Evol. Microbiol.">
        <title>The Global Catalogue of Microorganisms (GCM) 10K type strain sequencing project: providing services to taxonomists for standard genome sequencing and annotation.</title>
        <authorList>
            <consortium name="The Broad Institute Genomics Platform"/>
            <consortium name="The Broad Institute Genome Sequencing Center for Infectious Disease"/>
            <person name="Wu L."/>
            <person name="Ma J."/>
        </authorList>
    </citation>
    <scope>NUCLEOTIDE SEQUENCE [LARGE SCALE GENOMIC DNA]</scope>
    <source>
        <strain evidence="8 9">JCM 12393</strain>
    </source>
</reference>
<keyword evidence="3" id="KW-0227">DNA damage</keyword>
<evidence type="ECO:0000256" key="1">
    <source>
        <dbReference type="ARBA" id="ARBA00022722"/>
    </source>
</evidence>